<evidence type="ECO:0000256" key="5">
    <source>
        <dbReference type="ARBA" id="ARBA00022692"/>
    </source>
</evidence>
<keyword evidence="5 8" id="KW-0812">Transmembrane</keyword>
<dbReference type="Pfam" id="PF07690">
    <property type="entry name" value="MFS_1"/>
    <property type="match status" value="1"/>
</dbReference>
<evidence type="ECO:0000256" key="8">
    <source>
        <dbReference type="RuleBase" id="RU365088"/>
    </source>
</evidence>
<keyword evidence="6 8" id="KW-1133">Transmembrane helix</keyword>
<dbReference type="AlphaFoldDB" id="L9UB03"/>
<dbReference type="PATRIC" id="fig|1204738.3.peg.1718"/>
<keyword evidence="7 8" id="KW-0472">Membrane</keyword>
<feature type="transmembrane region" description="Helical" evidence="8">
    <location>
        <begin position="253"/>
        <end position="276"/>
    </location>
</feature>
<accession>L9UB03</accession>
<feature type="transmembrane region" description="Helical" evidence="8">
    <location>
        <begin position="203"/>
        <end position="224"/>
    </location>
</feature>
<evidence type="ECO:0000256" key="6">
    <source>
        <dbReference type="ARBA" id="ARBA00022989"/>
    </source>
</evidence>
<dbReference type="PANTHER" id="PTHR42718:SF9">
    <property type="entry name" value="MAJOR FACILITATOR SUPERFAMILY MULTIDRUG TRANSPORTER MFSC"/>
    <property type="match status" value="1"/>
</dbReference>
<evidence type="ECO:0000256" key="4">
    <source>
        <dbReference type="ARBA" id="ARBA00022475"/>
    </source>
</evidence>
<dbReference type="SUPFAM" id="SSF103473">
    <property type="entry name" value="MFS general substrate transporter"/>
    <property type="match status" value="1"/>
</dbReference>
<evidence type="ECO:0000256" key="1">
    <source>
        <dbReference type="ARBA" id="ARBA00004651"/>
    </source>
</evidence>
<keyword evidence="4" id="KW-1003">Cell membrane</keyword>
<dbReference type="EMBL" id="AOPO01000003">
    <property type="protein sequence ID" value="ELY22014.1"/>
    <property type="molecule type" value="Genomic_DNA"/>
</dbReference>
<dbReference type="GO" id="GO:0005886">
    <property type="term" value="C:plasma membrane"/>
    <property type="evidence" value="ECO:0007669"/>
    <property type="project" value="UniProtKB-SubCell"/>
</dbReference>
<dbReference type="InterPro" id="IPR020846">
    <property type="entry name" value="MFS_dom"/>
</dbReference>
<organism evidence="10 11">
    <name type="scientific">Vreelandella titanicae BH1</name>
    <dbReference type="NCBI Taxonomy" id="1204738"/>
    <lineage>
        <taxon>Bacteria</taxon>
        <taxon>Pseudomonadati</taxon>
        <taxon>Pseudomonadota</taxon>
        <taxon>Gammaproteobacteria</taxon>
        <taxon>Oceanospirillales</taxon>
        <taxon>Halomonadaceae</taxon>
        <taxon>Vreelandella</taxon>
    </lineage>
</organism>
<dbReference type="PROSITE" id="PS50850">
    <property type="entry name" value="MFS"/>
    <property type="match status" value="1"/>
</dbReference>
<sequence length="438" mass="46495">MSITARQRIPHLLFDCLDSISRYHIVDVVHHYALLPRASMTQSKTPFIVVLSLAMTMMLGPFSMDTYLPAFPVIGESLGISQQAVSLSVSVYVFALALGQLIGGALSDRFGRQRVLMSGLAIFALSSIVIGMADSLNTLLGGRAIQAIGAGLTLVSVPALVRDRVAGRDAAKLFSMMGFIMVLAPGIAPSVGSAILALGSWHYIFFALAVYALLLVPLLVRVIFTGTGKVSRAKSPKMSLLARYKLVLSTKPALPFIVWQAASFSTLMMFITYASFIYQGHFGQSPSSFSMLFAANIVAMLIFNILNRVLLSRLPSLRILQLATGCQAVGIVLLVMAAFMDWSLYAFLAAMMLTIGAVGAISPNIQACFLEFFPTSGGTAAALLGAAQFGVAGLLSALSAMLPHTLEAVILAMAACGSVAYLMLARSIIKGRAAVEAH</sequence>
<keyword evidence="8" id="KW-0997">Cell inner membrane</keyword>
<feature type="transmembrane region" description="Helical" evidence="8">
    <location>
        <begin position="84"/>
        <end position="103"/>
    </location>
</feature>
<dbReference type="NCBIfam" id="TIGR00710">
    <property type="entry name" value="efflux_Bcr_CflA"/>
    <property type="match status" value="1"/>
</dbReference>
<evidence type="ECO:0000259" key="9">
    <source>
        <dbReference type="PROSITE" id="PS50850"/>
    </source>
</evidence>
<proteinExistence type="inferred from homology"/>
<feature type="transmembrane region" description="Helical" evidence="8">
    <location>
        <begin position="173"/>
        <end position="197"/>
    </location>
</feature>
<comment type="caution">
    <text evidence="10">The sequence shown here is derived from an EMBL/GenBank/DDBJ whole genome shotgun (WGS) entry which is preliminary data.</text>
</comment>
<dbReference type="Gene3D" id="1.20.1720.10">
    <property type="entry name" value="Multidrug resistance protein D"/>
    <property type="match status" value="1"/>
</dbReference>
<feature type="domain" description="Major facilitator superfamily (MFS) profile" evidence="9">
    <location>
        <begin position="49"/>
        <end position="432"/>
    </location>
</feature>
<feature type="transmembrane region" description="Helical" evidence="8">
    <location>
        <begin position="115"/>
        <end position="132"/>
    </location>
</feature>
<evidence type="ECO:0000313" key="11">
    <source>
        <dbReference type="Proteomes" id="UP000011651"/>
    </source>
</evidence>
<feature type="transmembrane region" description="Helical" evidence="8">
    <location>
        <begin position="144"/>
        <end position="161"/>
    </location>
</feature>
<comment type="similarity">
    <text evidence="2 8">Belongs to the major facilitator superfamily. Bcr/CmlA family.</text>
</comment>
<gene>
    <name evidence="10" type="ORF">HALTITAN_1143</name>
</gene>
<dbReference type="GO" id="GO:0042910">
    <property type="term" value="F:xenobiotic transmembrane transporter activity"/>
    <property type="evidence" value="ECO:0007669"/>
    <property type="project" value="InterPro"/>
</dbReference>
<keyword evidence="3 8" id="KW-0813">Transport</keyword>
<feature type="transmembrane region" description="Helical" evidence="8">
    <location>
        <begin position="345"/>
        <end position="369"/>
    </location>
</feature>
<dbReference type="InterPro" id="IPR036259">
    <property type="entry name" value="MFS_trans_sf"/>
</dbReference>
<dbReference type="InterPro" id="IPR004812">
    <property type="entry name" value="Efflux_drug-R_Bcr/CmlA"/>
</dbReference>
<evidence type="ECO:0000256" key="3">
    <source>
        <dbReference type="ARBA" id="ARBA00022448"/>
    </source>
</evidence>
<comment type="caution">
    <text evidence="8">Lacks conserved residue(s) required for the propagation of feature annotation.</text>
</comment>
<dbReference type="InterPro" id="IPR011701">
    <property type="entry name" value="MFS"/>
</dbReference>
<feature type="transmembrane region" description="Helical" evidence="8">
    <location>
        <begin position="408"/>
        <end position="429"/>
    </location>
</feature>
<comment type="subcellular location">
    <subcellularLocation>
        <location evidence="8">Cell inner membrane</location>
        <topology evidence="8">Multi-pass membrane protein</topology>
    </subcellularLocation>
    <subcellularLocation>
        <location evidence="1">Cell membrane</location>
        <topology evidence="1">Multi-pass membrane protein</topology>
    </subcellularLocation>
</comment>
<dbReference type="Proteomes" id="UP000011651">
    <property type="component" value="Unassembled WGS sequence"/>
</dbReference>
<feature type="transmembrane region" description="Helical" evidence="8">
    <location>
        <begin position="288"/>
        <end position="307"/>
    </location>
</feature>
<evidence type="ECO:0000256" key="7">
    <source>
        <dbReference type="ARBA" id="ARBA00023136"/>
    </source>
</evidence>
<evidence type="ECO:0000313" key="10">
    <source>
        <dbReference type="EMBL" id="ELY22014.1"/>
    </source>
</evidence>
<feature type="transmembrane region" description="Helical" evidence="8">
    <location>
        <begin position="319"/>
        <end position="339"/>
    </location>
</feature>
<feature type="transmembrane region" description="Helical" evidence="8">
    <location>
        <begin position="47"/>
        <end position="64"/>
    </location>
</feature>
<dbReference type="PANTHER" id="PTHR42718">
    <property type="entry name" value="MAJOR FACILITATOR SUPERFAMILY MULTIDRUG TRANSPORTER MFSC"/>
    <property type="match status" value="1"/>
</dbReference>
<dbReference type="GO" id="GO:1990961">
    <property type="term" value="P:xenobiotic detoxification by transmembrane export across the plasma membrane"/>
    <property type="evidence" value="ECO:0007669"/>
    <property type="project" value="InterPro"/>
</dbReference>
<dbReference type="CDD" id="cd17320">
    <property type="entry name" value="MFS_MdfA_MDR_like"/>
    <property type="match status" value="1"/>
</dbReference>
<name>L9UB03_9GAMM</name>
<protein>
    <recommendedName>
        <fullName evidence="8">Bcr/CflA family efflux transporter</fullName>
    </recommendedName>
</protein>
<evidence type="ECO:0000256" key="2">
    <source>
        <dbReference type="ARBA" id="ARBA00006236"/>
    </source>
</evidence>
<reference evidence="10 11" key="1">
    <citation type="journal article" date="2013" name="Genome Announc.">
        <title>Draft Genome of the Marine Gammaproteobacterium Halomonas titanicae.</title>
        <authorList>
            <person name="Sanchez-Porro C."/>
            <person name="de la Haba R.R."/>
            <person name="Cruz-Hernandez N."/>
            <person name="Gonzalez J.M."/>
            <person name="Reyes-Guirao C."/>
            <person name="Navarro-Sampedro L."/>
            <person name="Carballo M."/>
            <person name="Ventosa A."/>
        </authorList>
    </citation>
    <scope>NUCLEOTIDE SEQUENCE [LARGE SCALE GENOMIC DNA]</scope>
    <source>
        <strain evidence="10 11">BH1</strain>
    </source>
</reference>